<keyword evidence="4" id="KW-0732">Signal</keyword>
<dbReference type="RefSeq" id="WP_165303049.1">
    <property type="nucleotide sequence ID" value="NZ_JAAKZZ010000721.1"/>
</dbReference>
<proteinExistence type="predicted"/>
<dbReference type="InterPro" id="IPR008930">
    <property type="entry name" value="Terpenoid_cyclase/PrenylTrfase"/>
</dbReference>
<accession>A0A6G4X827</accession>
<evidence type="ECO:0000313" key="6">
    <source>
        <dbReference type="EMBL" id="NGO73403.1"/>
    </source>
</evidence>
<dbReference type="InterPro" id="IPR001330">
    <property type="entry name" value="Prenyltrans"/>
</dbReference>
<evidence type="ECO:0000256" key="1">
    <source>
        <dbReference type="ARBA" id="ARBA00022737"/>
    </source>
</evidence>
<organism evidence="6 7">
    <name type="scientific">Streptomyces boncukensis</name>
    <dbReference type="NCBI Taxonomy" id="2711219"/>
    <lineage>
        <taxon>Bacteria</taxon>
        <taxon>Bacillati</taxon>
        <taxon>Actinomycetota</taxon>
        <taxon>Actinomycetes</taxon>
        <taxon>Kitasatosporales</taxon>
        <taxon>Streptomycetaceae</taxon>
        <taxon>Streptomyces</taxon>
    </lineage>
</organism>
<evidence type="ECO:0000256" key="3">
    <source>
        <dbReference type="SAM" id="Phobius"/>
    </source>
</evidence>
<sequence length="419" mass="42979">MFPRRSRLAAAAATALVLCAAAAPTASAASPSPSPSPEASTGASPARDGLYGKGDPQYDGVWRQSLTFLALYAADYVPSRFSQDWLLMQQCDDGSFPAYRPRTKADCDPKKTPADVNATAIAVQALTRMRDSGKRVDQALDWLKSVQNDDGGWGYQPGSPSDANSVSVVIGALSAAGRAPSAWKKDGKSPYDALLSLRTGQGAFAYQPGKDGKLAPNYDATAAAVLAGTGRDMTASGGKRAAKGAPAKAAGKGAAYLASVMKKNGGYVRSVTPGAAGKTPDYANTADAVTALSAAGQGDQAEASLDWLAGHLDDWDKARNDPAALSMLLLANKAAGSGDPAKLGGVDLVERIHATGPKPEAPMERAKGASQQEGQDDSDKKDDKGGGGSLPTWSFVLVGLAVGAGVGILLSGRRKRQSL</sequence>
<evidence type="ECO:0000259" key="5">
    <source>
        <dbReference type="Pfam" id="PF00432"/>
    </source>
</evidence>
<dbReference type="PROSITE" id="PS51318">
    <property type="entry name" value="TAT"/>
    <property type="match status" value="1"/>
</dbReference>
<keyword evidence="3" id="KW-0472">Membrane</keyword>
<gene>
    <name evidence="6" type="ORF">G5C65_34750</name>
</gene>
<feature type="domain" description="Prenyltransferase alpha-alpha toroid" evidence="5">
    <location>
        <begin position="81"/>
        <end position="178"/>
    </location>
</feature>
<dbReference type="AlphaFoldDB" id="A0A6G4X827"/>
<keyword evidence="1" id="KW-0677">Repeat</keyword>
<feature type="transmembrane region" description="Helical" evidence="3">
    <location>
        <begin position="390"/>
        <end position="410"/>
    </location>
</feature>
<evidence type="ECO:0000256" key="2">
    <source>
        <dbReference type="SAM" id="MobiDB-lite"/>
    </source>
</evidence>
<dbReference type="InterPro" id="IPR006311">
    <property type="entry name" value="TAT_signal"/>
</dbReference>
<protein>
    <submittedName>
        <fullName evidence="6">Terpene cyclase/mutase family protein</fullName>
    </submittedName>
</protein>
<dbReference type="GO" id="GO:0003824">
    <property type="term" value="F:catalytic activity"/>
    <property type="evidence" value="ECO:0007669"/>
    <property type="project" value="InterPro"/>
</dbReference>
<evidence type="ECO:0000256" key="4">
    <source>
        <dbReference type="SAM" id="SignalP"/>
    </source>
</evidence>
<dbReference type="Proteomes" id="UP000477722">
    <property type="component" value="Unassembled WGS sequence"/>
</dbReference>
<dbReference type="Gene3D" id="1.50.10.20">
    <property type="match status" value="1"/>
</dbReference>
<reference evidence="6 7" key="1">
    <citation type="submission" date="2020-02" db="EMBL/GenBank/DDBJ databases">
        <title>Whole-genome analyses of novel actinobacteria.</title>
        <authorList>
            <person name="Sahin N."/>
            <person name="Tatar D."/>
        </authorList>
    </citation>
    <scope>NUCLEOTIDE SEQUENCE [LARGE SCALE GENOMIC DNA]</scope>
    <source>
        <strain evidence="6 7">SB3404</strain>
    </source>
</reference>
<comment type="caution">
    <text evidence="6">The sequence shown here is derived from an EMBL/GenBank/DDBJ whole genome shotgun (WGS) entry which is preliminary data.</text>
</comment>
<feature type="compositionally biased region" description="Low complexity" evidence="2">
    <location>
        <begin position="26"/>
        <end position="46"/>
    </location>
</feature>
<keyword evidence="3" id="KW-0812">Transmembrane</keyword>
<dbReference type="SUPFAM" id="SSF48239">
    <property type="entry name" value="Terpenoid cyclases/Protein prenyltransferases"/>
    <property type="match status" value="1"/>
</dbReference>
<keyword evidence="3" id="KW-1133">Transmembrane helix</keyword>
<name>A0A6G4X827_9ACTN</name>
<keyword evidence="7" id="KW-1185">Reference proteome</keyword>
<dbReference type="EMBL" id="JAAKZZ010000721">
    <property type="protein sequence ID" value="NGO73403.1"/>
    <property type="molecule type" value="Genomic_DNA"/>
</dbReference>
<evidence type="ECO:0000313" key="7">
    <source>
        <dbReference type="Proteomes" id="UP000477722"/>
    </source>
</evidence>
<feature type="region of interest" description="Disordered" evidence="2">
    <location>
        <begin position="26"/>
        <end position="50"/>
    </location>
</feature>
<feature type="region of interest" description="Disordered" evidence="2">
    <location>
        <begin position="355"/>
        <end position="387"/>
    </location>
</feature>
<dbReference type="CDD" id="cd00688">
    <property type="entry name" value="ISOPREN_C2_like"/>
    <property type="match status" value="1"/>
</dbReference>
<feature type="chain" id="PRO_5026098144" evidence="4">
    <location>
        <begin position="29"/>
        <end position="419"/>
    </location>
</feature>
<feature type="signal peptide" evidence="4">
    <location>
        <begin position="1"/>
        <end position="28"/>
    </location>
</feature>
<dbReference type="Pfam" id="PF00432">
    <property type="entry name" value="Prenyltrans"/>
    <property type="match status" value="1"/>
</dbReference>